<dbReference type="InterPro" id="IPR000600">
    <property type="entry name" value="ROK"/>
</dbReference>
<comment type="caution">
    <text evidence="2">The sequence shown here is derived from an EMBL/GenBank/DDBJ whole genome shotgun (WGS) entry which is preliminary data.</text>
</comment>
<evidence type="ECO:0000313" key="3">
    <source>
        <dbReference type="Proteomes" id="UP000195772"/>
    </source>
</evidence>
<dbReference type="eggNOG" id="COG1940">
    <property type="taxonomic scope" value="Bacteria"/>
</dbReference>
<dbReference type="GO" id="GO:0016301">
    <property type="term" value="F:kinase activity"/>
    <property type="evidence" value="ECO:0007669"/>
    <property type="project" value="UniProtKB-KW"/>
</dbReference>
<keyword evidence="2" id="KW-0808">Transferase</keyword>
<reference evidence="3" key="1">
    <citation type="submission" date="2017-04" db="EMBL/GenBank/DDBJ databases">
        <title>Function of individual gut microbiota members based on whole genome sequencing of pure cultures obtained from chicken caecum.</title>
        <authorList>
            <person name="Medvecky M."/>
            <person name="Cejkova D."/>
            <person name="Polansky O."/>
            <person name="Karasova D."/>
            <person name="Kubasova T."/>
            <person name="Cizek A."/>
            <person name="Rychlik I."/>
        </authorList>
    </citation>
    <scope>NUCLEOTIDE SEQUENCE [LARGE SCALE GENOMIC DNA]</scope>
    <source>
        <strain evidence="3">An90</strain>
    </source>
</reference>
<gene>
    <name evidence="2" type="ORF">B5G41_12660</name>
</gene>
<dbReference type="CDD" id="cd23763">
    <property type="entry name" value="ASKHA_ATPase_ROK"/>
    <property type="match status" value="1"/>
</dbReference>
<dbReference type="OrthoDB" id="9810372at2"/>
<accession>A0A1Y3QVA7</accession>
<evidence type="ECO:0000256" key="1">
    <source>
        <dbReference type="ARBA" id="ARBA00006479"/>
    </source>
</evidence>
<dbReference type="InterPro" id="IPR043129">
    <property type="entry name" value="ATPase_NBD"/>
</dbReference>
<dbReference type="SUPFAM" id="SSF53067">
    <property type="entry name" value="Actin-like ATPase domain"/>
    <property type="match status" value="1"/>
</dbReference>
<name>A0A1Y3QVA7_9BACT</name>
<dbReference type="RefSeq" id="WP_087403280.1">
    <property type="nucleotide sequence ID" value="NZ_NFHB01000009.1"/>
</dbReference>
<sequence>MRIGVDLGGTNVRAGLVKDGRIVRLLSEPCKADRPEGEVVDHIASLIGKLITPDVARIGIGVPSVVDAARGIVYNVVGIPSWREVYLKDLLEKRFGVPVYVNNDCNCFALGVSRFGEASAYSDVVCVALGTGVGAGIVIGGELYCGHDTGAGEIGSIPYLDRDYEYYCSSRFFVGRGTTGKEAYERALAGDPAALALWHEFGGHIGRLVMMILYAYDPEAIVFGGSIARAFGFFREAMYEQLKQFPYAKTVERLHICCSSVEHVGLLGASACE</sequence>
<protein>
    <submittedName>
        <fullName evidence="2">Sugar kinase</fullName>
    </submittedName>
</protein>
<organism evidence="2 3">
    <name type="scientific">Alistipes onderdonkii</name>
    <dbReference type="NCBI Taxonomy" id="328813"/>
    <lineage>
        <taxon>Bacteria</taxon>
        <taxon>Pseudomonadati</taxon>
        <taxon>Bacteroidota</taxon>
        <taxon>Bacteroidia</taxon>
        <taxon>Bacteroidales</taxon>
        <taxon>Rikenellaceae</taxon>
        <taxon>Alistipes</taxon>
    </lineage>
</organism>
<dbReference type="PANTHER" id="PTHR18964:SF149">
    <property type="entry name" value="BIFUNCTIONAL UDP-N-ACETYLGLUCOSAMINE 2-EPIMERASE_N-ACETYLMANNOSAMINE KINASE"/>
    <property type="match status" value="1"/>
</dbReference>
<dbReference type="Proteomes" id="UP000195772">
    <property type="component" value="Unassembled WGS sequence"/>
</dbReference>
<dbReference type="PANTHER" id="PTHR18964">
    <property type="entry name" value="ROK (REPRESSOR, ORF, KINASE) FAMILY"/>
    <property type="match status" value="1"/>
</dbReference>
<proteinExistence type="inferred from homology"/>
<keyword evidence="2" id="KW-0418">Kinase</keyword>
<dbReference type="AlphaFoldDB" id="A0A1Y3QVA7"/>
<evidence type="ECO:0000313" key="2">
    <source>
        <dbReference type="EMBL" id="OUN02208.1"/>
    </source>
</evidence>
<dbReference type="Pfam" id="PF00480">
    <property type="entry name" value="ROK"/>
    <property type="match status" value="1"/>
</dbReference>
<comment type="similarity">
    <text evidence="1">Belongs to the ROK (NagC/XylR) family.</text>
</comment>
<dbReference type="Gene3D" id="3.30.420.40">
    <property type="match status" value="2"/>
</dbReference>
<dbReference type="EMBL" id="NFHB01000009">
    <property type="protein sequence ID" value="OUN02208.1"/>
    <property type="molecule type" value="Genomic_DNA"/>
</dbReference>